<evidence type="ECO:0000313" key="4">
    <source>
        <dbReference type="EMBL" id="CAF1250284.1"/>
    </source>
</evidence>
<proteinExistence type="inferred from homology"/>
<dbReference type="PANTHER" id="PTHR33091:SF29">
    <property type="entry name" value="SUBTILISIN INHIBITOR 1"/>
    <property type="match status" value="1"/>
</dbReference>
<comment type="caution">
    <text evidence="4">The sequence shown here is derived from an EMBL/GenBank/DDBJ whole genome shotgun (WGS) entry which is preliminary data.</text>
</comment>
<evidence type="ECO:0000313" key="5">
    <source>
        <dbReference type="Proteomes" id="UP000663832"/>
    </source>
</evidence>
<dbReference type="OrthoDB" id="10013825at2759"/>
<dbReference type="Gene3D" id="3.30.10.10">
    <property type="entry name" value="Trypsin Inhibitor V, subunit A"/>
    <property type="match status" value="1"/>
</dbReference>
<dbReference type="SUPFAM" id="SSF54654">
    <property type="entry name" value="CI-2 family of serine protease inhibitors"/>
    <property type="match status" value="1"/>
</dbReference>
<dbReference type="GO" id="GO:0009611">
    <property type="term" value="P:response to wounding"/>
    <property type="evidence" value="ECO:0007669"/>
    <property type="project" value="InterPro"/>
</dbReference>
<dbReference type="InterPro" id="IPR036354">
    <property type="entry name" value="Prot_inh_pot1_sf"/>
</dbReference>
<dbReference type="PANTHER" id="PTHR33091">
    <property type="entry name" value="PROTEIN, PUTATIVE, EXPRESSED-RELATED"/>
    <property type="match status" value="1"/>
</dbReference>
<dbReference type="EMBL" id="CAJNOM010000222">
    <property type="protein sequence ID" value="CAF1250284.1"/>
    <property type="molecule type" value="Genomic_DNA"/>
</dbReference>
<protein>
    <submittedName>
        <fullName evidence="4">Uncharacterized protein</fullName>
    </submittedName>
</protein>
<keyword evidence="3" id="KW-0722">Serine protease inhibitor</keyword>
<comment type="similarity">
    <text evidence="1">Belongs to the protease inhibitor I13 (potato type I serine protease inhibitor) family.</text>
</comment>
<dbReference type="PROSITE" id="PS00285">
    <property type="entry name" value="POTATO_INHIBITOR"/>
    <property type="match status" value="1"/>
</dbReference>
<dbReference type="PRINTS" id="PR00292">
    <property type="entry name" value="POTATOINHBTR"/>
</dbReference>
<keyword evidence="2" id="KW-0646">Protease inhibitor</keyword>
<dbReference type="Proteomes" id="UP000663832">
    <property type="component" value="Unassembled WGS sequence"/>
</dbReference>
<keyword evidence="5" id="KW-1185">Reference proteome</keyword>
<evidence type="ECO:0000256" key="2">
    <source>
        <dbReference type="ARBA" id="ARBA00022690"/>
    </source>
</evidence>
<organism evidence="4 5">
    <name type="scientific">Adineta steineri</name>
    <dbReference type="NCBI Taxonomy" id="433720"/>
    <lineage>
        <taxon>Eukaryota</taxon>
        <taxon>Metazoa</taxon>
        <taxon>Spiralia</taxon>
        <taxon>Gnathifera</taxon>
        <taxon>Rotifera</taxon>
        <taxon>Eurotatoria</taxon>
        <taxon>Bdelloidea</taxon>
        <taxon>Adinetida</taxon>
        <taxon>Adinetidae</taxon>
        <taxon>Adineta</taxon>
    </lineage>
</organism>
<name>A0A814ZUT3_9BILA</name>
<gene>
    <name evidence="4" type="ORF">QVE165_LOCUS28468</name>
</gene>
<evidence type="ECO:0000256" key="3">
    <source>
        <dbReference type="ARBA" id="ARBA00022900"/>
    </source>
</evidence>
<dbReference type="Pfam" id="PF00280">
    <property type="entry name" value="potato_inhibit"/>
    <property type="match status" value="1"/>
</dbReference>
<evidence type="ECO:0000256" key="1">
    <source>
        <dbReference type="ARBA" id="ARBA00008210"/>
    </source>
</evidence>
<sequence>MSASVKRVWPELVGKDVDSATKIIKEESDIELIQTLRDNSPVTLDYCPTRIRLFVNEKNIVTVEPRIG</sequence>
<reference evidence="4" key="1">
    <citation type="submission" date="2021-02" db="EMBL/GenBank/DDBJ databases">
        <authorList>
            <person name="Nowell W R."/>
        </authorList>
    </citation>
    <scope>NUCLEOTIDE SEQUENCE</scope>
</reference>
<accession>A0A814ZUT3</accession>
<dbReference type="GO" id="GO:0004867">
    <property type="term" value="F:serine-type endopeptidase inhibitor activity"/>
    <property type="evidence" value="ECO:0007669"/>
    <property type="project" value="UniProtKB-KW"/>
</dbReference>
<dbReference type="AlphaFoldDB" id="A0A814ZUT3"/>
<dbReference type="InterPro" id="IPR000864">
    <property type="entry name" value="Prot_inh_pot1"/>
</dbReference>